<accession>A0A7W8KJE0</accession>
<name>A0A7W8KJE0_9DEIO</name>
<protein>
    <submittedName>
        <fullName evidence="2">Uncharacterized protein</fullName>
    </submittedName>
</protein>
<evidence type="ECO:0000313" key="4">
    <source>
        <dbReference type="Proteomes" id="UP000619376"/>
    </source>
</evidence>
<evidence type="ECO:0000313" key="1">
    <source>
        <dbReference type="EMBL" id="GHF63533.1"/>
    </source>
</evidence>
<organism evidence="2 3">
    <name type="scientific">Deinococcus metalli</name>
    <dbReference type="NCBI Taxonomy" id="1141878"/>
    <lineage>
        <taxon>Bacteria</taxon>
        <taxon>Thermotogati</taxon>
        <taxon>Deinococcota</taxon>
        <taxon>Deinococci</taxon>
        <taxon>Deinococcales</taxon>
        <taxon>Deinococcaceae</taxon>
        <taxon>Deinococcus</taxon>
    </lineage>
</organism>
<dbReference type="EMBL" id="JACHFK010000018">
    <property type="protein sequence ID" value="MBB5378990.1"/>
    <property type="molecule type" value="Genomic_DNA"/>
</dbReference>
<dbReference type="RefSeq" id="WP_184115905.1">
    <property type="nucleotide sequence ID" value="NZ_BNAJ01000018.1"/>
</dbReference>
<reference evidence="1" key="1">
    <citation type="journal article" date="2014" name="Int. J. Syst. Evol. Microbiol.">
        <title>Complete genome of a new Firmicutes species belonging to the dominant human colonic microbiota ('Ruminococcus bicirculans') reveals two chromosomes and a selective capacity to utilize plant glucans.</title>
        <authorList>
            <consortium name="NISC Comparative Sequencing Program"/>
            <person name="Wegmann U."/>
            <person name="Louis P."/>
            <person name="Goesmann A."/>
            <person name="Henrissat B."/>
            <person name="Duncan S.H."/>
            <person name="Flint H.J."/>
        </authorList>
    </citation>
    <scope>NUCLEOTIDE SEQUENCE</scope>
    <source>
        <strain evidence="1">CGMCC 1.18437</strain>
    </source>
</reference>
<proteinExistence type="predicted"/>
<gene>
    <name evidence="1" type="ORF">GCM10017781_44360</name>
    <name evidence="2" type="ORF">HNQ07_004500</name>
</gene>
<sequence>MGRDRIRRGSPEAAQLEAVQRVRALELHNARVQRTILEHELLMALAAGGVAAHALWQARRRELVALGLMAADVVITPSAWTPQPPPAPYQEPLPPTPTAVEAARVAAELLAERPAMTREDHVALGVYIARLRALHQELGWEE</sequence>
<dbReference type="Proteomes" id="UP000539473">
    <property type="component" value="Unassembled WGS sequence"/>
</dbReference>
<reference evidence="2 3" key="3">
    <citation type="submission" date="2020-08" db="EMBL/GenBank/DDBJ databases">
        <title>Genomic Encyclopedia of Type Strains, Phase IV (KMG-IV): sequencing the most valuable type-strain genomes for metagenomic binning, comparative biology and taxonomic classification.</title>
        <authorList>
            <person name="Goeker M."/>
        </authorList>
    </citation>
    <scope>NUCLEOTIDE SEQUENCE [LARGE SCALE GENOMIC DNA]</scope>
    <source>
        <strain evidence="2 3">DSM 27521</strain>
    </source>
</reference>
<reference evidence="4" key="2">
    <citation type="journal article" date="2019" name="Int. J. Syst. Evol. Microbiol.">
        <title>The Global Catalogue of Microorganisms (GCM) 10K type strain sequencing project: providing services to taxonomists for standard genome sequencing and annotation.</title>
        <authorList>
            <consortium name="The Broad Institute Genomics Platform"/>
            <consortium name="The Broad Institute Genome Sequencing Center for Infectious Disease"/>
            <person name="Wu L."/>
            <person name="Ma J."/>
        </authorList>
    </citation>
    <scope>NUCLEOTIDE SEQUENCE [LARGE SCALE GENOMIC DNA]</scope>
    <source>
        <strain evidence="4">CGMCC 1.18437</strain>
    </source>
</reference>
<comment type="caution">
    <text evidence="2">The sequence shown here is derived from an EMBL/GenBank/DDBJ whole genome shotgun (WGS) entry which is preliminary data.</text>
</comment>
<keyword evidence="4" id="KW-1185">Reference proteome</keyword>
<dbReference type="AlphaFoldDB" id="A0A7W8KJE0"/>
<dbReference type="Proteomes" id="UP000619376">
    <property type="component" value="Unassembled WGS sequence"/>
</dbReference>
<evidence type="ECO:0000313" key="3">
    <source>
        <dbReference type="Proteomes" id="UP000539473"/>
    </source>
</evidence>
<evidence type="ECO:0000313" key="2">
    <source>
        <dbReference type="EMBL" id="MBB5378990.1"/>
    </source>
</evidence>
<reference evidence="1" key="4">
    <citation type="submission" date="2024-05" db="EMBL/GenBank/DDBJ databases">
        <authorList>
            <person name="Sun Q."/>
            <person name="Zhou Y."/>
        </authorList>
    </citation>
    <scope>NUCLEOTIDE SEQUENCE</scope>
    <source>
        <strain evidence="1">CGMCC 1.18437</strain>
    </source>
</reference>
<dbReference type="EMBL" id="BNAJ01000018">
    <property type="protein sequence ID" value="GHF63533.1"/>
    <property type="molecule type" value="Genomic_DNA"/>
</dbReference>